<keyword evidence="4 5" id="KW-0472">Membrane</keyword>
<dbReference type="GO" id="GO:0022857">
    <property type="term" value="F:transmembrane transporter activity"/>
    <property type="evidence" value="ECO:0007669"/>
    <property type="project" value="InterPro"/>
</dbReference>
<comment type="subcellular location">
    <subcellularLocation>
        <location evidence="1">Membrane</location>
        <topology evidence="1">Multi-pass membrane protein</topology>
    </subcellularLocation>
</comment>
<feature type="transmembrane region" description="Helical" evidence="5">
    <location>
        <begin position="187"/>
        <end position="207"/>
    </location>
</feature>
<accession>A0A914XCR8</accession>
<keyword evidence="6" id="KW-1185">Reference proteome</keyword>
<evidence type="ECO:0000313" key="6">
    <source>
        <dbReference type="Proteomes" id="UP000887566"/>
    </source>
</evidence>
<evidence type="ECO:0000313" key="7">
    <source>
        <dbReference type="WBParaSite" id="PSAMB.scaffold744size42211.g8465.t1"/>
    </source>
</evidence>
<feature type="transmembrane region" description="Helical" evidence="5">
    <location>
        <begin position="219"/>
        <end position="239"/>
    </location>
</feature>
<feature type="transmembrane region" description="Helical" evidence="5">
    <location>
        <begin position="84"/>
        <end position="103"/>
    </location>
</feature>
<feature type="transmembrane region" description="Helical" evidence="5">
    <location>
        <begin position="20"/>
        <end position="41"/>
    </location>
</feature>
<evidence type="ECO:0000256" key="4">
    <source>
        <dbReference type="ARBA" id="ARBA00023136"/>
    </source>
</evidence>
<protein>
    <submittedName>
        <fullName evidence="7">Solute carrier family 46 member 3</fullName>
    </submittedName>
</protein>
<dbReference type="InterPro" id="IPR011701">
    <property type="entry name" value="MFS"/>
</dbReference>
<keyword evidence="2 5" id="KW-0812">Transmembrane</keyword>
<sequence length="514" mass="55876">MIPIVAGFLSYIKRFNVEPVLLLFTIQAGIVQTTMGPFLYWRRCVELFNTEVPDVNQFCQDLAMQNGTNSQEQVESYVVTFSNVLMLCAAIPALIVSPLYGAWSDGSGGRKTPLLIALTGVAIYIFTFVLCTVRYDIPMYYILIGTTISSLSGGSMVVTASCFSVITDEAHEAKKAGETGDAKQMGTRIGIASAVFFVGTVLGSLLTTALKLTPMPYKSYTFSILMAEFMLVLAFLFTLMRVKDVDGGNDTPASSQAELQSSGSTPHSSRNILRLIGDKFAEAGGVMFKRRTGYRRLFLLLGLVLYLLLLTALGLITGVILMFVKRKPLDWSDSRFGLFMAYANAVGAAGMVLAPKLLSKVKIFGDGANETFVIILGLIFCIVEAAILSISDQTWMVFFGSGFGFFGRLVYPAFRTFFAKLVQPEETGRLFSAVSIVENITPVIGAPLFSFLFALTFEIWTGAIFAFAACIYTIALVGMFFIHVGVLKTEGETSQSSLVAAEVQSDIISTNAPM</sequence>
<feature type="transmembrane region" description="Helical" evidence="5">
    <location>
        <begin position="430"/>
        <end position="453"/>
    </location>
</feature>
<name>A0A914XCR8_9BILA</name>
<dbReference type="Gene3D" id="1.20.1250.20">
    <property type="entry name" value="MFS general substrate transporter like domains"/>
    <property type="match status" value="1"/>
</dbReference>
<evidence type="ECO:0000256" key="3">
    <source>
        <dbReference type="ARBA" id="ARBA00022989"/>
    </source>
</evidence>
<dbReference type="SUPFAM" id="SSF103473">
    <property type="entry name" value="MFS general substrate transporter"/>
    <property type="match status" value="1"/>
</dbReference>
<keyword evidence="3 5" id="KW-1133">Transmembrane helix</keyword>
<feature type="transmembrane region" description="Helical" evidence="5">
    <location>
        <begin position="297"/>
        <end position="324"/>
    </location>
</feature>
<dbReference type="InterPro" id="IPR036259">
    <property type="entry name" value="MFS_trans_sf"/>
</dbReference>
<dbReference type="PANTHER" id="PTHR23507">
    <property type="entry name" value="ZGC:174356"/>
    <property type="match status" value="1"/>
</dbReference>
<evidence type="ECO:0000256" key="1">
    <source>
        <dbReference type="ARBA" id="ARBA00004141"/>
    </source>
</evidence>
<dbReference type="AlphaFoldDB" id="A0A914XCR8"/>
<reference evidence="7" key="1">
    <citation type="submission" date="2022-11" db="UniProtKB">
        <authorList>
            <consortium name="WormBaseParasite"/>
        </authorList>
    </citation>
    <scope>IDENTIFICATION</scope>
</reference>
<organism evidence="6 7">
    <name type="scientific">Plectus sambesii</name>
    <dbReference type="NCBI Taxonomy" id="2011161"/>
    <lineage>
        <taxon>Eukaryota</taxon>
        <taxon>Metazoa</taxon>
        <taxon>Ecdysozoa</taxon>
        <taxon>Nematoda</taxon>
        <taxon>Chromadorea</taxon>
        <taxon>Plectida</taxon>
        <taxon>Plectina</taxon>
        <taxon>Plectoidea</taxon>
        <taxon>Plectidae</taxon>
        <taxon>Plectus</taxon>
    </lineage>
</organism>
<dbReference type="PANTHER" id="PTHR23507:SF6">
    <property type="entry name" value="PROTON-COUPLED FOLATE TRANSPORTER"/>
    <property type="match status" value="1"/>
</dbReference>
<proteinExistence type="predicted"/>
<evidence type="ECO:0000256" key="2">
    <source>
        <dbReference type="ARBA" id="ARBA00022692"/>
    </source>
</evidence>
<dbReference type="WBParaSite" id="PSAMB.scaffold744size42211.g8465.t1">
    <property type="protein sequence ID" value="PSAMB.scaffold744size42211.g8465.t1"/>
    <property type="gene ID" value="PSAMB.scaffold744size42211.g8465"/>
</dbReference>
<feature type="transmembrane region" description="Helical" evidence="5">
    <location>
        <begin position="396"/>
        <end position="418"/>
    </location>
</feature>
<feature type="transmembrane region" description="Helical" evidence="5">
    <location>
        <begin position="115"/>
        <end position="135"/>
    </location>
</feature>
<feature type="transmembrane region" description="Helical" evidence="5">
    <location>
        <begin position="371"/>
        <end position="390"/>
    </location>
</feature>
<evidence type="ECO:0000256" key="5">
    <source>
        <dbReference type="SAM" id="Phobius"/>
    </source>
</evidence>
<dbReference type="Proteomes" id="UP000887566">
    <property type="component" value="Unplaced"/>
</dbReference>
<feature type="transmembrane region" description="Helical" evidence="5">
    <location>
        <begin position="459"/>
        <end position="482"/>
    </location>
</feature>
<feature type="transmembrane region" description="Helical" evidence="5">
    <location>
        <begin position="336"/>
        <end position="359"/>
    </location>
</feature>
<dbReference type="Pfam" id="PF07690">
    <property type="entry name" value="MFS_1"/>
    <property type="match status" value="1"/>
</dbReference>
<dbReference type="GO" id="GO:0016020">
    <property type="term" value="C:membrane"/>
    <property type="evidence" value="ECO:0007669"/>
    <property type="project" value="UniProtKB-SubCell"/>
</dbReference>